<protein>
    <submittedName>
        <fullName evidence="1">Uncharacterized protein</fullName>
    </submittedName>
</protein>
<dbReference type="EMBL" id="JBBPCC010000025">
    <property type="protein sequence ID" value="MEK8131978.1"/>
    <property type="molecule type" value="Genomic_DNA"/>
</dbReference>
<comment type="caution">
    <text evidence="1">The sequence shown here is derived from an EMBL/GenBank/DDBJ whole genome shotgun (WGS) entry which is preliminary data.</text>
</comment>
<dbReference type="Proteomes" id="UP001469365">
    <property type="component" value="Unassembled WGS sequence"/>
</dbReference>
<keyword evidence="2" id="KW-1185">Reference proteome</keyword>
<name>A0ABU9DSX5_9BACL</name>
<evidence type="ECO:0000313" key="1">
    <source>
        <dbReference type="EMBL" id="MEK8131978.1"/>
    </source>
</evidence>
<accession>A0ABU9DSX5</accession>
<dbReference type="RefSeq" id="WP_341419106.1">
    <property type="nucleotide sequence ID" value="NZ_JBBPCC010000025.1"/>
</dbReference>
<reference evidence="1 2" key="1">
    <citation type="submission" date="2024-04" db="EMBL/GenBank/DDBJ databases">
        <title>draft genome sequnece of Paenibacillus filicis.</title>
        <authorList>
            <person name="Kim D.-U."/>
        </authorList>
    </citation>
    <scope>NUCLEOTIDE SEQUENCE [LARGE SCALE GENOMIC DNA]</scope>
    <source>
        <strain evidence="1 2">KACC14197</strain>
    </source>
</reference>
<gene>
    <name evidence="1" type="ORF">WMW72_29125</name>
</gene>
<organism evidence="1 2">
    <name type="scientific">Paenibacillus filicis</name>
    <dbReference type="NCBI Taxonomy" id="669464"/>
    <lineage>
        <taxon>Bacteria</taxon>
        <taxon>Bacillati</taxon>
        <taxon>Bacillota</taxon>
        <taxon>Bacilli</taxon>
        <taxon>Bacillales</taxon>
        <taxon>Paenibacillaceae</taxon>
        <taxon>Paenibacillus</taxon>
    </lineage>
</organism>
<proteinExistence type="predicted"/>
<evidence type="ECO:0000313" key="2">
    <source>
        <dbReference type="Proteomes" id="UP001469365"/>
    </source>
</evidence>
<sequence length="149" mass="17809">MARLEYRLYTEGNETFPVLYQYDRLGRDEAALRFACDYFVKDGQVYEKTSCAVESDAYVIYVIQAEDERTMSWRRPDAEGPRGIYMELREYREGTADYRLVETLRFADTLDLMLHMQANYLYAEDREWERTSTEVDEDRETYVFYASPV</sequence>